<evidence type="ECO:0000256" key="1">
    <source>
        <dbReference type="ARBA" id="ARBA00007197"/>
    </source>
</evidence>
<dbReference type="InterPro" id="IPR013823">
    <property type="entry name" value="Ribosomal_bL12_C"/>
</dbReference>
<dbReference type="InterPro" id="IPR014719">
    <property type="entry name" value="Ribosomal_bL12_C/ClpS-like"/>
</dbReference>
<dbReference type="PANTHER" id="PTHR45987">
    <property type="entry name" value="39S RIBOSOMAL PROTEIN L12"/>
    <property type="match status" value="1"/>
</dbReference>
<dbReference type="WBParaSite" id="GPUH_0002678801-mRNA-1">
    <property type="protein sequence ID" value="GPUH_0002678801-mRNA-1"/>
    <property type="gene ID" value="GPUH_0002678801"/>
</dbReference>
<accession>A0A183F0L7</accession>
<dbReference type="AlphaFoldDB" id="A0A183F0L7"/>
<feature type="compositionally biased region" description="Polar residues" evidence="4">
    <location>
        <begin position="7"/>
        <end position="22"/>
    </location>
</feature>
<keyword evidence="3" id="KW-0687">Ribonucleoprotein</keyword>
<feature type="region of interest" description="Disordered" evidence="4">
    <location>
        <begin position="1"/>
        <end position="61"/>
    </location>
</feature>
<dbReference type="GO" id="GO:0006412">
    <property type="term" value="P:translation"/>
    <property type="evidence" value="ECO:0007669"/>
    <property type="project" value="InterPro"/>
</dbReference>
<dbReference type="SUPFAM" id="SSF48300">
    <property type="entry name" value="Ribosomal protein L7/12, oligomerisation (N-terminal) domain"/>
    <property type="match status" value="1"/>
</dbReference>
<proteinExistence type="inferred from homology"/>
<comment type="similarity">
    <text evidence="1">Belongs to the bacterial ribosomal protein bL12 family.</text>
</comment>
<dbReference type="GO" id="GO:0003735">
    <property type="term" value="F:structural constituent of ribosome"/>
    <property type="evidence" value="ECO:0007669"/>
    <property type="project" value="InterPro"/>
</dbReference>
<dbReference type="InterPro" id="IPR000206">
    <property type="entry name" value="Ribosomal_bL12"/>
</dbReference>
<sequence>LKEPEKTSQGPKNIDETVQQSAKVEKTTDSQSVAAGGVQETLSARLPMDPGKPAPLPPRDGERVISERILRLADQIASLSIFEVADLNATLKKKLNLPDTPMFASAGFAQSAAPSAAEAEPQKEEQSQASQKTFFSVKLTKYDDSKKIPLIKEVRTIVEGFNLVQAKKFVESLPATVKEDLSKTEAEELKEKLEKLGAVCEIV</sequence>
<reference evidence="7" key="1">
    <citation type="submission" date="2016-06" db="UniProtKB">
        <authorList>
            <consortium name="WormBaseParasite"/>
        </authorList>
    </citation>
    <scope>IDENTIFICATION</scope>
</reference>
<name>A0A183F0L7_9BILA</name>
<dbReference type="InterPro" id="IPR008932">
    <property type="entry name" value="Ribosomal_bL12_oligo"/>
</dbReference>
<dbReference type="PANTHER" id="PTHR45987:SF4">
    <property type="entry name" value="LARGE RIBOSOMAL SUBUNIT PROTEIN BL12M"/>
    <property type="match status" value="1"/>
</dbReference>
<feature type="domain" description="Large ribosomal subunit protein bL12 C-terminal" evidence="5">
    <location>
        <begin position="135"/>
        <end position="202"/>
    </location>
</feature>
<evidence type="ECO:0000256" key="4">
    <source>
        <dbReference type="SAM" id="MobiDB-lite"/>
    </source>
</evidence>
<dbReference type="GO" id="GO:0005762">
    <property type="term" value="C:mitochondrial large ribosomal subunit"/>
    <property type="evidence" value="ECO:0007669"/>
    <property type="project" value="TreeGrafter"/>
</dbReference>
<evidence type="ECO:0000313" key="7">
    <source>
        <dbReference type="WBParaSite" id="GPUH_0002678801-mRNA-1"/>
    </source>
</evidence>
<dbReference type="Pfam" id="PF00542">
    <property type="entry name" value="Ribosomal_L12"/>
    <property type="match status" value="1"/>
</dbReference>
<dbReference type="CDD" id="cd00387">
    <property type="entry name" value="Ribosomal_L7_L12"/>
    <property type="match status" value="1"/>
</dbReference>
<evidence type="ECO:0000256" key="3">
    <source>
        <dbReference type="ARBA" id="ARBA00023274"/>
    </source>
</evidence>
<dbReference type="SUPFAM" id="SSF54736">
    <property type="entry name" value="ClpS-like"/>
    <property type="match status" value="1"/>
</dbReference>
<dbReference type="Gene3D" id="3.30.1390.10">
    <property type="match status" value="1"/>
</dbReference>
<keyword evidence="2" id="KW-0689">Ribosomal protein</keyword>
<dbReference type="FunFam" id="3.30.1390.10:FF:000001">
    <property type="entry name" value="50S ribosomal protein L7/L12"/>
    <property type="match status" value="1"/>
</dbReference>
<organism evidence="7">
    <name type="scientific">Gongylonema pulchrum</name>
    <dbReference type="NCBI Taxonomy" id="637853"/>
    <lineage>
        <taxon>Eukaryota</taxon>
        <taxon>Metazoa</taxon>
        <taxon>Ecdysozoa</taxon>
        <taxon>Nematoda</taxon>
        <taxon>Chromadorea</taxon>
        <taxon>Rhabditida</taxon>
        <taxon>Spirurina</taxon>
        <taxon>Spiruromorpha</taxon>
        <taxon>Spiruroidea</taxon>
        <taxon>Gongylonematidae</taxon>
        <taxon>Gongylonema</taxon>
    </lineage>
</organism>
<evidence type="ECO:0000259" key="5">
    <source>
        <dbReference type="Pfam" id="PF00542"/>
    </source>
</evidence>
<protein>
    <submittedName>
        <fullName evidence="7">Ribosomal_L12 domain-containing protein</fullName>
    </submittedName>
</protein>
<dbReference type="InterPro" id="IPR036235">
    <property type="entry name" value="Ribosomal_bL12_oligo_N_sf"/>
</dbReference>
<feature type="domain" description="Large ribosomal subunit protein bL12 oligomerization" evidence="6">
    <location>
        <begin position="72"/>
        <end position="118"/>
    </location>
</feature>
<dbReference type="GO" id="GO:0003729">
    <property type="term" value="F:mRNA binding"/>
    <property type="evidence" value="ECO:0007669"/>
    <property type="project" value="TreeGrafter"/>
</dbReference>
<evidence type="ECO:0000256" key="2">
    <source>
        <dbReference type="ARBA" id="ARBA00022980"/>
    </source>
</evidence>
<dbReference type="Pfam" id="PF16320">
    <property type="entry name" value="Ribosomal_L12_N"/>
    <property type="match status" value="1"/>
</dbReference>
<evidence type="ECO:0000259" key="6">
    <source>
        <dbReference type="Pfam" id="PF16320"/>
    </source>
</evidence>